<reference evidence="1" key="1">
    <citation type="submission" date="2022-01" db="EMBL/GenBank/DDBJ databases">
        <authorList>
            <person name="King R."/>
        </authorList>
    </citation>
    <scope>NUCLEOTIDE SEQUENCE</scope>
</reference>
<keyword evidence="2" id="KW-1185">Reference proteome</keyword>
<gene>
    <name evidence="1" type="ORF">NEZAVI_LOCUS1849</name>
</gene>
<evidence type="ECO:0000313" key="1">
    <source>
        <dbReference type="EMBL" id="CAH1390687.1"/>
    </source>
</evidence>
<proteinExistence type="predicted"/>
<sequence>MSLRKTNRILPLPLSTLPSAEQWKLPGYHTLHRQFTPQIVPALEMAWNHPSTVNLIQLNVQSRSHSSLTVFVQPTDTHCFDADNNKNTELAELGQNKDRKVIKNEEGLCQELHRLLGVKAVSPFLPLK</sequence>
<accession>A0A9P0E8Z5</accession>
<name>A0A9P0E8Z5_NEZVI</name>
<evidence type="ECO:0000313" key="2">
    <source>
        <dbReference type="Proteomes" id="UP001152798"/>
    </source>
</evidence>
<dbReference type="AlphaFoldDB" id="A0A9P0E8Z5"/>
<protein>
    <submittedName>
        <fullName evidence="1">Uncharacterized protein</fullName>
    </submittedName>
</protein>
<organism evidence="1 2">
    <name type="scientific">Nezara viridula</name>
    <name type="common">Southern green stink bug</name>
    <name type="synonym">Cimex viridulus</name>
    <dbReference type="NCBI Taxonomy" id="85310"/>
    <lineage>
        <taxon>Eukaryota</taxon>
        <taxon>Metazoa</taxon>
        <taxon>Ecdysozoa</taxon>
        <taxon>Arthropoda</taxon>
        <taxon>Hexapoda</taxon>
        <taxon>Insecta</taxon>
        <taxon>Pterygota</taxon>
        <taxon>Neoptera</taxon>
        <taxon>Paraneoptera</taxon>
        <taxon>Hemiptera</taxon>
        <taxon>Heteroptera</taxon>
        <taxon>Panheteroptera</taxon>
        <taxon>Pentatomomorpha</taxon>
        <taxon>Pentatomoidea</taxon>
        <taxon>Pentatomidae</taxon>
        <taxon>Pentatominae</taxon>
        <taxon>Nezara</taxon>
    </lineage>
</organism>
<dbReference type="EMBL" id="OV725077">
    <property type="protein sequence ID" value="CAH1390687.1"/>
    <property type="molecule type" value="Genomic_DNA"/>
</dbReference>
<dbReference type="Proteomes" id="UP001152798">
    <property type="component" value="Chromosome 1"/>
</dbReference>